<reference evidence="2 3" key="1">
    <citation type="submission" date="2012-03" db="EMBL/GenBank/DDBJ databases">
        <title>The Genome Sequence of Bartonella tamiae Th239.</title>
        <authorList>
            <consortium name="The Broad Institute Genome Sequencing Platform"/>
            <consortium name="The Broad Institute Genome Sequencing Center for Infectious Disease"/>
            <person name="Feldgarden M."/>
            <person name="Kirby J."/>
            <person name="Kosoy M."/>
            <person name="Birtles R."/>
            <person name="Probert W.S."/>
            <person name="Chiaraviglio L."/>
            <person name="Young S.K."/>
            <person name="Zeng Q."/>
            <person name="Gargeya S."/>
            <person name="Fitzgerald M."/>
            <person name="Haas B."/>
            <person name="Abouelleil A."/>
            <person name="Alvarado L."/>
            <person name="Arachchi H.M."/>
            <person name="Berlin A."/>
            <person name="Chapman S.B."/>
            <person name="Gearin G."/>
            <person name="Goldberg J."/>
            <person name="Griggs A."/>
            <person name="Gujja S."/>
            <person name="Hansen M."/>
            <person name="Heiman D."/>
            <person name="Howarth C."/>
            <person name="Larimer J."/>
            <person name="Lui A."/>
            <person name="MacDonald P.J.P."/>
            <person name="McCowen C."/>
            <person name="Montmayeur A."/>
            <person name="Murphy C."/>
            <person name="Neiman D."/>
            <person name="Pearson M."/>
            <person name="Priest M."/>
            <person name="Roberts A."/>
            <person name="Saif S."/>
            <person name="Shea T."/>
            <person name="Sisk P."/>
            <person name="Stolte C."/>
            <person name="Sykes S."/>
            <person name="Wortman J."/>
            <person name="Nusbaum C."/>
            <person name="Birren B."/>
        </authorList>
    </citation>
    <scope>NUCLEOTIDE SEQUENCE [LARGE SCALE GENOMIC DNA]</scope>
    <source>
        <strain evidence="2 3">Th239</strain>
    </source>
</reference>
<dbReference type="eggNOG" id="COG2177">
    <property type="taxonomic scope" value="Bacteria"/>
</dbReference>
<gene>
    <name evidence="2" type="ORF">ME5_00194</name>
</gene>
<evidence type="ECO:0000256" key="1">
    <source>
        <dbReference type="SAM" id="Phobius"/>
    </source>
</evidence>
<dbReference type="PATRIC" id="fig|1094558.3.peg.217"/>
<protein>
    <recommendedName>
        <fullName evidence="4">Cell division protein FtsX</fullName>
    </recommendedName>
</protein>
<dbReference type="GO" id="GO:0051301">
    <property type="term" value="P:cell division"/>
    <property type="evidence" value="ECO:0007669"/>
    <property type="project" value="InterPro"/>
</dbReference>
<feature type="transmembrane region" description="Helical" evidence="1">
    <location>
        <begin position="280"/>
        <end position="300"/>
    </location>
</feature>
<feature type="transmembrane region" description="Helical" evidence="1">
    <location>
        <begin position="181"/>
        <end position="203"/>
    </location>
</feature>
<name>J0R708_9HYPH</name>
<dbReference type="STRING" id="1094558.ME5_00194"/>
<keyword evidence="1" id="KW-1133">Transmembrane helix</keyword>
<feature type="transmembrane region" description="Helical" evidence="1">
    <location>
        <begin position="35"/>
        <end position="58"/>
    </location>
</feature>
<dbReference type="EMBL" id="AIMB01000002">
    <property type="protein sequence ID" value="EJF91499.1"/>
    <property type="molecule type" value="Genomic_DNA"/>
</dbReference>
<evidence type="ECO:0000313" key="3">
    <source>
        <dbReference type="Proteomes" id="UP000008952"/>
    </source>
</evidence>
<keyword evidence="1" id="KW-0812">Transmembrane</keyword>
<organism evidence="2 3">
    <name type="scientific">Bartonella tamiae Th239</name>
    <dbReference type="NCBI Taxonomy" id="1094558"/>
    <lineage>
        <taxon>Bacteria</taxon>
        <taxon>Pseudomonadati</taxon>
        <taxon>Pseudomonadota</taxon>
        <taxon>Alphaproteobacteria</taxon>
        <taxon>Hyphomicrobiales</taxon>
        <taxon>Bartonellaceae</taxon>
        <taxon>Bartonella</taxon>
    </lineage>
</organism>
<sequence length="324" mass="35807">MTERLHYEKKRNFLRHKSEPKPTSIVPEGDVTGQALVVVIAIMTFLASLALSGVDLIAQSARNWETQVSQEATIQVRPSDGLDIEKTLKYAVEIAQGFEGVKSAKIVDRAATQRLLEPWLGTGLELDELPIPRLIVVTFTNPEAVDFGMMSDAISTQIPGASFDDHRNAINRLVSMAHTTVFIGMVVLVLVLAALVLTVIFATRSALSANSHVVEVLHFIGAESRFVARQFDFHFLKTGLKGSLYGGCAAILIILGFSFWSHQNMGTPEADQAIALFGNFTIRWISYSQIIILIGLVAFLTMMTSRLTILNQLHHIDRRESDLF</sequence>
<dbReference type="HOGENOM" id="CLU_067538_0_0_5"/>
<comment type="caution">
    <text evidence="2">The sequence shown here is derived from an EMBL/GenBank/DDBJ whole genome shotgun (WGS) entry which is preliminary data.</text>
</comment>
<proteinExistence type="predicted"/>
<keyword evidence="3" id="KW-1185">Reference proteome</keyword>
<dbReference type="OrthoDB" id="9814843at2"/>
<dbReference type="PANTHER" id="PTHR47755">
    <property type="entry name" value="CELL DIVISION PROTEIN FTSX"/>
    <property type="match status" value="1"/>
</dbReference>
<dbReference type="GO" id="GO:0032153">
    <property type="term" value="C:cell division site"/>
    <property type="evidence" value="ECO:0007669"/>
    <property type="project" value="TreeGrafter"/>
</dbReference>
<dbReference type="InterPro" id="IPR004513">
    <property type="entry name" value="FtsX"/>
</dbReference>
<dbReference type="GO" id="GO:0016020">
    <property type="term" value="C:membrane"/>
    <property type="evidence" value="ECO:0007669"/>
    <property type="project" value="InterPro"/>
</dbReference>
<dbReference type="PANTHER" id="PTHR47755:SF1">
    <property type="entry name" value="CELL DIVISION PROTEIN FTSX"/>
    <property type="match status" value="1"/>
</dbReference>
<feature type="transmembrane region" description="Helical" evidence="1">
    <location>
        <begin position="240"/>
        <end position="260"/>
    </location>
</feature>
<dbReference type="AlphaFoldDB" id="J0R708"/>
<dbReference type="RefSeq" id="WP_008037568.1">
    <property type="nucleotide sequence ID" value="NZ_JH725147.1"/>
</dbReference>
<dbReference type="Proteomes" id="UP000008952">
    <property type="component" value="Unassembled WGS sequence"/>
</dbReference>
<evidence type="ECO:0008006" key="4">
    <source>
        <dbReference type="Google" id="ProtNLM"/>
    </source>
</evidence>
<evidence type="ECO:0000313" key="2">
    <source>
        <dbReference type="EMBL" id="EJF91499.1"/>
    </source>
</evidence>
<keyword evidence="1" id="KW-0472">Membrane</keyword>
<accession>J0R708</accession>